<evidence type="ECO:0000256" key="2">
    <source>
        <dbReference type="ARBA" id="ARBA00009923"/>
    </source>
</evidence>
<feature type="compositionally biased region" description="Low complexity" evidence="5">
    <location>
        <begin position="119"/>
        <end position="158"/>
    </location>
</feature>
<evidence type="ECO:0000259" key="7">
    <source>
        <dbReference type="SMART" id="SM00198"/>
    </source>
</evidence>
<accession>A0AA91Q193</accession>
<proteinExistence type="inferred from homology"/>
<dbReference type="InterPro" id="IPR035940">
    <property type="entry name" value="CAP_sf"/>
</dbReference>
<evidence type="ECO:0000256" key="5">
    <source>
        <dbReference type="SAM" id="MobiDB-lite"/>
    </source>
</evidence>
<dbReference type="CDD" id="cd05384">
    <property type="entry name" value="CAP_PRY1-like"/>
    <property type="match status" value="1"/>
</dbReference>
<evidence type="ECO:0000313" key="8">
    <source>
        <dbReference type="EMBL" id="OVF08803.1"/>
    </source>
</evidence>
<sequence>MMALHWSVVLFAAINLVIAAPVTLTTVTAVTNADGSTYVFDGNLAPTASATIAAEATSSSTPNQSDDTQTPTSSLSWSGLFSSFGNWLSLLDNTLSTSASKPKFSWSSLLSALLGSSDNENSNTSNTLTASTPSSTKQKTTSTSSEETQAPSSTSVSDDGGDGDFAQSILQSHNKYRAAHGAKALSWSQDAYNYAQNNADSYDCSGVLTHTHGKFGENLAAGFSSGPAAVDAWYSEGKTFDYNSYNEYNHFTQVVWKSTTQLGCAYKDCRSQGWGLYVICEYSPPGNVIGQEKDNVSPS</sequence>
<dbReference type="SUPFAM" id="SSF55797">
    <property type="entry name" value="PR-1-like"/>
    <property type="match status" value="1"/>
</dbReference>
<evidence type="ECO:0000256" key="1">
    <source>
        <dbReference type="ARBA" id="ARBA00004613"/>
    </source>
</evidence>
<feature type="signal peptide" evidence="6">
    <location>
        <begin position="1"/>
        <end position="19"/>
    </location>
</feature>
<evidence type="ECO:0000256" key="6">
    <source>
        <dbReference type="SAM" id="SignalP"/>
    </source>
</evidence>
<dbReference type="Pfam" id="PF00188">
    <property type="entry name" value="CAP"/>
    <property type="match status" value="1"/>
</dbReference>
<gene>
    <name evidence="8" type="ORF">A9F13_07g02827</name>
</gene>
<dbReference type="PANTHER" id="PTHR10334">
    <property type="entry name" value="CYSTEINE-RICH SECRETORY PROTEIN-RELATED"/>
    <property type="match status" value="1"/>
</dbReference>
<protein>
    <recommendedName>
        <fullName evidence="7">SCP domain-containing protein</fullName>
    </recommendedName>
</protein>
<reference evidence="8 9" key="1">
    <citation type="submission" date="2017-04" db="EMBL/GenBank/DDBJ databases">
        <title>Draft genome of the yeast Clavispora lusitaniae type strain CBS 6936.</title>
        <authorList>
            <person name="Durrens P."/>
            <person name="Klopp C."/>
            <person name="Biteau N."/>
            <person name="Fitton-Ouhabi V."/>
            <person name="Dementhon K."/>
            <person name="Accoceberry I."/>
            <person name="Sherman D.J."/>
            <person name="Noel T."/>
        </authorList>
    </citation>
    <scope>NUCLEOTIDE SEQUENCE [LARGE SCALE GENOMIC DNA]</scope>
    <source>
        <strain evidence="8 9">CBS 6936</strain>
    </source>
</reference>
<dbReference type="KEGG" id="clus:A9F13_07g02827"/>
<name>A0AA91Q193_CLALS</name>
<feature type="region of interest" description="Disordered" evidence="5">
    <location>
        <begin position="119"/>
        <end position="164"/>
    </location>
</feature>
<comment type="subcellular location">
    <subcellularLocation>
        <location evidence="1">Secreted</location>
    </subcellularLocation>
</comment>
<dbReference type="Proteomes" id="UP000195602">
    <property type="component" value="Unassembled WGS sequence"/>
</dbReference>
<dbReference type="FunFam" id="3.40.33.10:FF:000012">
    <property type="entry name" value="Secreted protein PRY1"/>
    <property type="match status" value="1"/>
</dbReference>
<organism evidence="8 9">
    <name type="scientific">Clavispora lusitaniae</name>
    <name type="common">Candida lusitaniae</name>
    <dbReference type="NCBI Taxonomy" id="36911"/>
    <lineage>
        <taxon>Eukaryota</taxon>
        <taxon>Fungi</taxon>
        <taxon>Dikarya</taxon>
        <taxon>Ascomycota</taxon>
        <taxon>Saccharomycotina</taxon>
        <taxon>Pichiomycetes</taxon>
        <taxon>Metschnikowiaceae</taxon>
        <taxon>Clavispora</taxon>
    </lineage>
</organism>
<dbReference type="Gene3D" id="3.40.33.10">
    <property type="entry name" value="CAP"/>
    <property type="match status" value="1"/>
</dbReference>
<dbReference type="SMART" id="SM00198">
    <property type="entry name" value="SCP"/>
    <property type="match status" value="1"/>
</dbReference>
<comment type="caution">
    <text evidence="8">The sequence shown here is derived from an EMBL/GenBank/DDBJ whole genome shotgun (WGS) entry which is preliminary data.</text>
</comment>
<dbReference type="InterPro" id="IPR001283">
    <property type="entry name" value="CRISP-related"/>
</dbReference>
<evidence type="ECO:0000313" key="9">
    <source>
        <dbReference type="Proteomes" id="UP000195602"/>
    </source>
</evidence>
<dbReference type="PRINTS" id="PR00837">
    <property type="entry name" value="V5TPXLIKE"/>
</dbReference>
<keyword evidence="4 6" id="KW-0732">Signal</keyword>
<evidence type="ECO:0000256" key="3">
    <source>
        <dbReference type="ARBA" id="ARBA00022525"/>
    </source>
</evidence>
<evidence type="ECO:0000256" key="4">
    <source>
        <dbReference type="ARBA" id="ARBA00022729"/>
    </source>
</evidence>
<dbReference type="GO" id="GO:0005576">
    <property type="term" value="C:extracellular region"/>
    <property type="evidence" value="ECO:0007669"/>
    <property type="project" value="UniProtKB-SubCell"/>
</dbReference>
<dbReference type="InterPro" id="IPR014044">
    <property type="entry name" value="CAP_dom"/>
</dbReference>
<feature type="chain" id="PRO_5041702950" description="SCP domain-containing protein" evidence="6">
    <location>
        <begin position="20"/>
        <end position="299"/>
    </location>
</feature>
<feature type="domain" description="SCP" evidence="7">
    <location>
        <begin position="164"/>
        <end position="290"/>
    </location>
</feature>
<keyword evidence="3" id="KW-0964">Secreted</keyword>
<comment type="similarity">
    <text evidence="2">Belongs to the CRISP family.</text>
</comment>
<dbReference type="AlphaFoldDB" id="A0AA91Q193"/>
<dbReference type="EMBL" id="LYUB02000007">
    <property type="protein sequence ID" value="OVF08803.1"/>
    <property type="molecule type" value="Genomic_DNA"/>
</dbReference>